<dbReference type="AlphaFoldDB" id="A0A5M4FBT8"/>
<protein>
    <submittedName>
        <fullName evidence="2">DUF3618 domain-containing protein</fullName>
    </submittedName>
</protein>
<dbReference type="EMBL" id="SDPQ02000003">
    <property type="protein sequence ID" value="KAA1395731.1"/>
    <property type="molecule type" value="Genomic_DNA"/>
</dbReference>
<dbReference type="InterPro" id="IPR022062">
    <property type="entry name" value="DUF3618"/>
</dbReference>
<evidence type="ECO:0000313" key="3">
    <source>
        <dbReference type="Proteomes" id="UP000380867"/>
    </source>
</evidence>
<reference evidence="2" key="1">
    <citation type="submission" date="2019-09" db="EMBL/GenBank/DDBJ databases">
        <authorList>
            <person name="Li J."/>
        </authorList>
    </citation>
    <scope>NUCLEOTIDE SEQUENCE [LARGE SCALE GENOMIC DNA]</scope>
    <source>
        <strain evidence="2">JCM 14732</strain>
    </source>
</reference>
<keyword evidence="1" id="KW-0812">Transmembrane</keyword>
<gene>
    <name evidence="2" type="ORF">ESP70_016460</name>
</gene>
<dbReference type="RefSeq" id="WP_149690383.1">
    <property type="nucleotide sequence ID" value="NZ_SDPQ02000003.1"/>
</dbReference>
<dbReference type="Pfam" id="PF12277">
    <property type="entry name" value="DUF3618"/>
    <property type="match status" value="1"/>
</dbReference>
<keyword evidence="1" id="KW-1133">Transmembrane helix</keyword>
<comment type="caution">
    <text evidence="2">The sequence shown here is derived from an EMBL/GenBank/DDBJ whole genome shotgun (WGS) entry which is preliminary data.</text>
</comment>
<evidence type="ECO:0000256" key="1">
    <source>
        <dbReference type="SAM" id="Phobius"/>
    </source>
</evidence>
<accession>A0A5M4FBT8</accession>
<dbReference type="Proteomes" id="UP000380867">
    <property type="component" value="Unassembled WGS sequence"/>
</dbReference>
<proteinExistence type="predicted"/>
<name>A0A5M4FBT8_9ACTN</name>
<feature type="transmembrane region" description="Helical" evidence="1">
    <location>
        <begin position="33"/>
        <end position="50"/>
    </location>
</feature>
<sequence length="54" mass="5653">MTALEHDIQETRAHLGETVDALAAMADAGKKRAGIVALIGVAAVAALVLWRRLS</sequence>
<evidence type="ECO:0000313" key="2">
    <source>
        <dbReference type="EMBL" id="KAA1395731.1"/>
    </source>
</evidence>
<keyword evidence="3" id="KW-1185">Reference proteome</keyword>
<organism evidence="2 3">
    <name type="scientific">Aeromicrobium ginsengisoli</name>
    <dbReference type="NCBI Taxonomy" id="363867"/>
    <lineage>
        <taxon>Bacteria</taxon>
        <taxon>Bacillati</taxon>
        <taxon>Actinomycetota</taxon>
        <taxon>Actinomycetes</taxon>
        <taxon>Propionibacteriales</taxon>
        <taxon>Nocardioidaceae</taxon>
        <taxon>Aeromicrobium</taxon>
    </lineage>
</organism>
<keyword evidence="1" id="KW-0472">Membrane</keyword>